<dbReference type="Pfam" id="PF00043">
    <property type="entry name" value="GST_C"/>
    <property type="match status" value="1"/>
</dbReference>
<dbReference type="CDD" id="cd00299">
    <property type="entry name" value="GST_C_family"/>
    <property type="match status" value="1"/>
</dbReference>
<reference evidence="4 5" key="1">
    <citation type="submission" date="2019-12" db="EMBL/GenBank/DDBJ databases">
        <title>Genomic-based taxomic classification of the family Erythrobacteraceae.</title>
        <authorList>
            <person name="Xu L."/>
        </authorList>
    </citation>
    <scope>NUCLEOTIDE SEQUENCE [LARGE SCALE GENOMIC DNA]</scope>
    <source>
        <strain evidence="4 5">JCM 16339</strain>
    </source>
</reference>
<evidence type="ECO:0000259" key="2">
    <source>
        <dbReference type="PROSITE" id="PS50404"/>
    </source>
</evidence>
<dbReference type="SUPFAM" id="SSF52833">
    <property type="entry name" value="Thioredoxin-like"/>
    <property type="match status" value="1"/>
</dbReference>
<feature type="domain" description="GST N-terminal" evidence="2">
    <location>
        <begin position="76"/>
        <end position="157"/>
    </location>
</feature>
<evidence type="ECO:0000256" key="1">
    <source>
        <dbReference type="SAM" id="MobiDB-lite"/>
    </source>
</evidence>
<evidence type="ECO:0000259" key="3">
    <source>
        <dbReference type="PROSITE" id="PS50405"/>
    </source>
</evidence>
<evidence type="ECO:0000313" key="4">
    <source>
        <dbReference type="EMBL" id="MXO88074.1"/>
    </source>
</evidence>
<keyword evidence="4" id="KW-0808">Transferase</keyword>
<dbReference type="Gene3D" id="3.40.30.10">
    <property type="entry name" value="Glutaredoxin"/>
    <property type="match status" value="1"/>
</dbReference>
<dbReference type="Proteomes" id="UP000435243">
    <property type="component" value="Unassembled WGS sequence"/>
</dbReference>
<dbReference type="PANTHER" id="PTHR44051">
    <property type="entry name" value="GLUTATHIONE S-TRANSFERASE-RELATED"/>
    <property type="match status" value="1"/>
</dbReference>
<sequence length="314" mass="35162">MVLQQVRQHHIHAASQEGAGHAKANPAATAGDNGRPAGEFAHQSLSRAACLATCSHTKMKAADCHKENRPEYRGRGMLSLYHFGPVANSLTPLLCLLEKGLAFENRLLNSRNWEHHDPAFRKISPEGMVPVLVHDGRVVRESTVINEYLEDVFTDNPLRPADMWERAEMRVWTKYVDEYFCPALTVLGAHGATPFASKIDKAEMAQRLANMPNAEVRAKWEKVSSTGFSEAELEDARRRLGNVAYKLEGQLAHGQDWLLGEQYTLADIKWYSMVPGLPRMMPAICNPEATPAIMAWLERMVGREAVRQLEGFHP</sequence>
<feature type="region of interest" description="Disordered" evidence="1">
    <location>
        <begin position="1"/>
        <end position="39"/>
    </location>
</feature>
<dbReference type="Gene3D" id="1.20.1050.10">
    <property type="match status" value="1"/>
</dbReference>
<dbReference type="PROSITE" id="PS50405">
    <property type="entry name" value="GST_CTER"/>
    <property type="match status" value="1"/>
</dbReference>
<dbReference type="InterPro" id="IPR010987">
    <property type="entry name" value="Glutathione-S-Trfase_C-like"/>
</dbReference>
<dbReference type="Pfam" id="PF13409">
    <property type="entry name" value="GST_N_2"/>
    <property type="match status" value="1"/>
</dbReference>
<accession>A0A844ZKI7</accession>
<dbReference type="SUPFAM" id="SSF47616">
    <property type="entry name" value="GST C-terminal domain-like"/>
    <property type="match status" value="1"/>
</dbReference>
<organism evidence="4 5">
    <name type="scientific">Alteraurantiacibacter aestuarii</name>
    <dbReference type="NCBI Taxonomy" id="650004"/>
    <lineage>
        <taxon>Bacteria</taxon>
        <taxon>Pseudomonadati</taxon>
        <taxon>Pseudomonadota</taxon>
        <taxon>Alphaproteobacteria</taxon>
        <taxon>Sphingomonadales</taxon>
        <taxon>Erythrobacteraceae</taxon>
        <taxon>Alteraurantiacibacter</taxon>
    </lineage>
</organism>
<dbReference type="GO" id="GO:0016740">
    <property type="term" value="F:transferase activity"/>
    <property type="evidence" value="ECO:0007669"/>
    <property type="project" value="UniProtKB-KW"/>
</dbReference>
<dbReference type="SFLD" id="SFLDG00358">
    <property type="entry name" value="Main_(cytGST)"/>
    <property type="match status" value="1"/>
</dbReference>
<comment type="caution">
    <text evidence="4">The sequence shown here is derived from an EMBL/GenBank/DDBJ whole genome shotgun (WGS) entry which is preliminary data.</text>
</comment>
<proteinExistence type="predicted"/>
<dbReference type="InterPro" id="IPR036249">
    <property type="entry name" value="Thioredoxin-like_sf"/>
</dbReference>
<keyword evidence="5" id="KW-1185">Reference proteome</keyword>
<protein>
    <submittedName>
        <fullName evidence="4">Glutathione S-transferase family protein</fullName>
    </submittedName>
</protein>
<name>A0A844ZKI7_9SPHN</name>
<dbReference type="CDD" id="cd00570">
    <property type="entry name" value="GST_N_family"/>
    <property type="match status" value="1"/>
</dbReference>
<dbReference type="EMBL" id="WTYY01000002">
    <property type="protein sequence ID" value="MXO88074.1"/>
    <property type="molecule type" value="Genomic_DNA"/>
</dbReference>
<dbReference type="InterPro" id="IPR004046">
    <property type="entry name" value="GST_C"/>
</dbReference>
<dbReference type="AlphaFoldDB" id="A0A844ZKI7"/>
<evidence type="ECO:0000313" key="5">
    <source>
        <dbReference type="Proteomes" id="UP000435243"/>
    </source>
</evidence>
<dbReference type="InterPro" id="IPR036282">
    <property type="entry name" value="Glutathione-S-Trfase_C_sf"/>
</dbReference>
<dbReference type="InterPro" id="IPR004045">
    <property type="entry name" value="Glutathione_S-Trfase_N"/>
</dbReference>
<dbReference type="PANTHER" id="PTHR44051:SF8">
    <property type="entry name" value="GLUTATHIONE S-TRANSFERASE GSTA"/>
    <property type="match status" value="1"/>
</dbReference>
<dbReference type="InterPro" id="IPR040079">
    <property type="entry name" value="Glutathione_S-Trfase"/>
</dbReference>
<gene>
    <name evidence="4" type="ORF">GRI32_04900</name>
</gene>
<feature type="domain" description="GST C-terminal" evidence="3">
    <location>
        <begin position="162"/>
        <end position="314"/>
    </location>
</feature>
<dbReference type="PROSITE" id="PS50404">
    <property type="entry name" value="GST_NTER"/>
    <property type="match status" value="1"/>
</dbReference>
<dbReference type="SFLD" id="SFLDS00019">
    <property type="entry name" value="Glutathione_Transferase_(cytos"/>
    <property type="match status" value="1"/>
</dbReference>